<evidence type="ECO:0008006" key="4">
    <source>
        <dbReference type="Google" id="ProtNLM"/>
    </source>
</evidence>
<name>A0A4V6YTE0_9NOCA</name>
<dbReference type="RefSeq" id="WP_130917733.1">
    <property type="nucleotide sequence ID" value="NZ_LR215973.1"/>
</dbReference>
<organism evidence="2 3">
    <name type="scientific">Nocardia cyriacigeorgica</name>
    <dbReference type="NCBI Taxonomy" id="135487"/>
    <lineage>
        <taxon>Bacteria</taxon>
        <taxon>Bacillati</taxon>
        <taxon>Actinomycetota</taxon>
        <taxon>Actinomycetes</taxon>
        <taxon>Mycobacteriales</taxon>
        <taxon>Nocardiaceae</taxon>
        <taxon>Nocardia</taxon>
    </lineage>
</organism>
<dbReference type="Proteomes" id="UP000290439">
    <property type="component" value="Chromosome"/>
</dbReference>
<dbReference type="EMBL" id="LR215973">
    <property type="protein sequence ID" value="VFA99573.1"/>
    <property type="molecule type" value="Genomic_DNA"/>
</dbReference>
<dbReference type="AlphaFoldDB" id="A0A4V6YTE0"/>
<proteinExistence type="predicted"/>
<evidence type="ECO:0000313" key="2">
    <source>
        <dbReference type="EMBL" id="VFA99573.1"/>
    </source>
</evidence>
<accession>A0A4V6YTE0</accession>
<feature type="region of interest" description="Disordered" evidence="1">
    <location>
        <begin position="141"/>
        <end position="161"/>
    </location>
</feature>
<reference evidence="2 3" key="1">
    <citation type="submission" date="2019-02" db="EMBL/GenBank/DDBJ databases">
        <authorList>
            <consortium name="Pathogen Informatics"/>
        </authorList>
    </citation>
    <scope>NUCLEOTIDE SEQUENCE [LARGE SCALE GENOMIC DNA]</scope>
    <source>
        <strain evidence="2 3">3012STDY6756504</strain>
    </source>
</reference>
<evidence type="ECO:0000313" key="3">
    <source>
        <dbReference type="Proteomes" id="UP000290439"/>
    </source>
</evidence>
<protein>
    <recommendedName>
        <fullName evidence="4">PE domain-containing protein</fullName>
    </recommendedName>
</protein>
<gene>
    <name evidence="2" type="ORF">NCTC10797_03357</name>
</gene>
<sequence>MSENDTAPQTLAGLITEAAEGRLTVQMNGDIQVNAEEFVYIDRDCDAFKTHIRDLQEIARSISDQEVWGLGEDKDPLSSASILVSRFREKAKGSDNSVHAILEEHYKIVDEIQQLHKAIAQRYIDTDETFAARYNQLTAELPPPGPIAPTRTQPGVVPVAK</sequence>
<evidence type="ECO:0000256" key="1">
    <source>
        <dbReference type="SAM" id="MobiDB-lite"/>
    </source>
</evidence>